<protein>
    <submittedName>
        <fullName evidence="1">Uncharacterized protein</fullName>
    </submittedName>
</protein>
<reference evidence="1" key="1">
    <citation type="journal article" date="2022" name="bioRxiv">
        <title>Sequencing and chromosome-scale assembly of the giantPleurodeles waltlgenome.</title>
        <authorList>
            <person name="Brown T."/>
            <person name="Elewa A."/>
            <person name="Iarovenko S."/>
            <person name="Subramanian E."/>
            <person name="Araus A.J."/>
            <person name="Petzold A."/>
            <person name="Susuki M."/>
            <person name="Suzuki K.-i.T."/>
            <person name="Hayashi T."/>
            <person name="Toyoda A."/>
            <person name="Oliveira C."/>
            <person name="Osipova E."/>
            <person name="Leigh N.D."/>
            <person name="Simon A."/>
            <person name="Yun M.H."/>
        </authorList>
    </citation>
    <scope>NUCLEOTIDE SEQUENCE</scope>
    <source>
        <strain evidence="1">20211129_DDA</strain>
        <tissue evidence="1">Liver</tissue>
    </source>
</reference>
<comment type="caution">
    <text evidence="1">The sequence shown here is derived from an EMBL/GenBank/DDBJ whole genome shotgun (WGS) entry which is preliminary data.</text>
</comment>
<gene>
    <name evidence="1" type="ORF">NDU88_005678</name>
</gene>
<dbReference type="AlphaFoldDB" id="A0AAV7MAP8"/>
<keyword evidence="2" id="KW-1185">Reference proteome</keyword>
<dbReference type="EMBL" id="JANPWB010000014">
    <property type="protein sequence ID" value="KAJ1100597.1"/>
    <property type="molecule type" value="Genomic_DNA"/>
</dbReference>
<sequence>MGARACFCGPRGAAASPDHLLDSGRTPCWGRVASRHTRRVWRLMSAATVPMALAPPRGTIEEDEVAEGYIARRSGGAIGWGHQRLARGEEDIGGDDVQAVCPEEARLSDRWSTSPEWVRPPRPELVGETVRGLPEQCVKYNLRPNLMLSQRLQDFMC</sequence>
<accession>A0AAV7MAP8</accession>
<evidence type="ECO:0000313" key="1">
    <source>
        <dbReference type="EMBL" id="KAJ1100597.1"/>
    </source>
</evidence>
<evidence type="ECO:0000313" key="2">
    <source>
        <dbReference type="Proteomes" id="UP001066276"/>
    </source>
</evidence>
<name>A0AAV7MAP8_PLEWA</name>
<proteinExistence type="predicted"/>
<organism evidence="1 2">
    <name type="scientific">Pleurodeles waltl</name>
    <name type="common">Iberian ribbed newt</name>
    <dbReference type="NCBI Taxonomy" id="8319"/>
    <lineage>
        <taxon>Eukaryota</taxon>
        <taxon>Metazoa</taxon>
        <taxon>Chordata</taxon>
        <taxon>Craniata</taxon>
        <taxon>Vertebrata</taxon>
        <taxon>Euteleostomi</taxon>
        <taxon>Amphibia</taxon>
        <taxon>Batrachia</taxon>
        <taxon>Caudata</taxon>
        <taxon>Salamandroidea</taxon>
        <taxon>Salamandridae</taxon>
        <taxon>Pleurodelinae</taxon>
        <taxon>Pleurodeles</taxon>
    </lineage>
</organism>
<dbReference type="Proteomes" id="UP001066276">
    <property type="component" value="Chromosome 10"/>
</dbReference>